<keyword evidence="2" id="KW-0472">Membrane</keyword>
<proteinExistence type="predicted"/>
<evidence type="ECO:0000256" key="1">
    <source>
        <dbReference type="SAM" id="MobiDB-lite"/>
    </source>
</evidence>
<feature type="region of interest" description="Disordered" evidence="1">
    <location>
        <begin position="33"/>
        <end position="53"/>
    </location>
</feature>
<keyword evidence="4" id="KW-1185">Reference proteome</keyword>
<dbReference type="RefSeq" id="WP_356499213.1">
    <property type="nucleotide sequence ID" value="NZ_JBEXEF010000167.1"/>
</dbReference>
<name>A0ABV2UMZ8_9ACTN</name>
<gene>
    <name evidence="3" type="ORF">ABZV61_42625</name>
</gene>
<evidence type="ECO:0000256" key="2">
    <source>
        <dbReference type="SAM" id="Phobius"/>
    </source>
</evidence>
<organism evidence="3 4">
    <name type="scientific">Streptomyces sp. 900116325</name>
    <dbReference type="NCBI Taxonomy" id="3154295"/>
    <lineage>
        <taxon>Bacteria</taxon>
        <taxon>Bacillati</taxon>
        <taxon>Actinomycetota</taxon>
        <taxon>Actinomycetes</taxon>
        <taxon>Kitasatosporales</taxon>
        <taxon>Streptomycetaceae</taxon>
        <taxon>Streptomyces</taxon>
    </lineage>
</organism>
<evidence type="ECO:0000313" key="4">
    <source>
        <dbReference type="Proteomes" id="UP001550044"/>
    </source>
</evidence>
<evidence type="ECO:0008006" key="5">
    <source>
        <dbReference type="Google" id="ProtNLM"/>
    </source>
</evidence>
<comment type="caution">
    <text evidence="3">The sequence shown here is derived from an EMBL/GenBank/DDBJ whole genome shotgun (WGS) entry which is preliminary data.</text>
</comment>
<sequence length="118" mass="13176">MRFRGALLTLFIVPVVVGLFLIARGTSVPDGAECPGMMVDDESEERSGPMSEKDVCDVYSYSTNLSYGTRTRTQQFNYQGEQRGTYYRIGMFLTGYGLLGSAVVVAAAWPWRREPDED</sequence>
<dbReference type="EMBL" id="JBEXIP010000104">
    <property type="protein sequence ID" value="MET8439226.1"/>
    <property type="molecule type" value="Genomic_DNA"/>
</dbReference>
<evidence type="ECO:0000313" key="3">
    <source>
        <dbReference type="EMBL" id="MET8439226.1"/>
    </source>
</evidence>
<accession>A0ABV2UMZ8</accession>
<protein>
    <recommendedName>
        <fullName evidence="5">Transmembrane protein</fullName>
    </recommendedName>
</protein>
<keyword evidence="2" id="KW-0812">Transmembrane</keyword>
<keyword evidence="2" id="KW-1133">Transmembrane helix</keyword>
<feature type="transmembrane region" description="Helical" evidence="2">
    <location>
        <begin position="86"/>
        <end position="109"/>
    </location>
</feature>
<dbReference type="Proteomes" id="UP001550044">
    <property type="component" value="Unassembled WGS sequence"/>
</dbReference>
<reference evidence="3 4" key="1">
    <citation type="submission" date="2024-06" db="EMBL/GenBank/DDBJ databases">
        <title>The Natural Products Discovery Center: Release of the First 8490 Sequenced Strains for Exploring Actinobacteria Biosynthetic Diversity.</title>
        <authorList>
            <person name="Kalkreuter E."/>
            <person name="Kautsar S.A."/>
            <person name="Yang D."/>
            <person name="Bader C.D."/>
            <person name="Teijaro C.N."/>
            <person name="Fluegel L."/>
            <person name="Davis C.M."/>
            <person name="Simpson J.R."/>
            <person name="Lauterbach L."/>
            <person name="Steele A.D."/>
            <person name="Gui C."/>
            <person name="Meng S."/>
            <person name="Li G."/>
            <person name="Viehrig K."/>
            <person name="Ye F."/>
            <person name="Su P."/>
            <person name="Kiefer A.F."/>
            <person name="Nichols A."/>
            <person name="Cepeda A.J."/>
            <person name="Yan W."/>
            <person name="Fan B."/>
            <person name="Jiang Y."/>
            <person name="Adhikari A."/>
            <person name="Zheng C.-J."/>
            <person name="Schuster L."/>
            <person name="Cowan T.M."/>
            <person name="Smanski M.J."/>
            <person name="Chevrette M.G."/>
            <person name="De Carvalho L.P.S."/>
            <person name="Shen B."/>
        </authorList>
    </citation>
    <scope>NUCLEOTIDE SEQUENCE [LARGE SCALE GENOMIC DNA]</scope>
    <source>
        <strain evidence="3 4">NPDC005137</strain>
    </source>
</reference>